<dbReference type="PRINTS" id="PR00081">
    <property type="entry name" value="GDHRDH"/>
</dbReference>
<protein>
    <recommendedName>
        <fullName evidence="5">NAD(P)-binding protein</fullName>
    </recommendedName>
</protein>
<comment type="caution">
    <text evidence="3">The sequence shown here is derived from an EMBL/GenBank/DDBJ whole genome shotgun (WGS) entry which is preliminary data.</text>
</comment>
<dbReference type="EMBL" id="JASNQZ010000014">
    <property type="protein sequence ID" value="KAL0948475.1"/>
    <property type="molecule type" value="Genomic_DNA"/>
</dbReference>
<proteinExistence type="inferred from homology"/>
<accession>A0ABR3IZG2</accession>
<dbReference type="Proteomes" id="UP001556367">
    <property type="component" value="Unassembled WGS sequence"/>
</dbReference>
<evidence type="ECO:0000256" key="2">
    <source>
        <dbReference type="ARBA" id="ARBA00023002"/>
    </source>
</evidence>
<evidence type="ECO:0000313" key="4">
    <source>
        <dbReference type="Proteomes" id="UP001556367"/>
    </source>
</evidence>
<organism evidence="3 4">
    <name type="scientific">Hohenbuehelia grisea</name>
    <dbReference type="NCBI Taxonomy" id="104357"/>
    <lineage>
        <taxon>Eukaryota</taxon>
        <taxon>Fungi</taxon>
        <taxon>Dikarya</taxon>
        <taxon>Basidiomycota</taxon>
        <taxon>Agaricomycotina</taxon>
        <taxon>Agaricomycetes</taxon>
        <taxon>Agaricomycetidae</taxon>
        <taxon>Agaricales</taxon>
        <taxon>Pleurotineae</taxon>
        <taxon>Pleurotaceae</taxon>
        <taxon>Hohenbuehelia</taxon>
    </lineage>
</organism>
<dbReference type="PANTHER" id="PTHR24320">
    <property type="entry name" value="RETINOL DEHYDROGENASE"/>
    <property type="match status" value="1"/>
</dbReference>
<keyword evidence="4" id="KW-1185">Reference proteome</keyword>
<gene>
    <name evidence="3" type="ORF">HGRIS_011044</name>
</gene>
<keyword evidence="2" id="KW-0560">Oxidoreductase</keyword>
<evidence type="ECO:0000313" key="3">
    <source>
        <dbReference type="EMBL" id="KAL0948475.1"/>
    </source>
</evidence>
<dbReference type="PANTHER" id="PTHR24320:SF281">
    <property type="entry name" value="SHORT CHAIN DEHYDROGENASE_REDUCTASE FAMILY PROTEIN (AFU_ORTHOLOGUE AFUA_5G14310)"/>
    <property type="match status" value="1"/>
</dbReference>
<dbReference type="SUPFAM" id="SSF51735">
    <property type="entry name" value="NAD(P)-binding Rossmann-fold domains"/>
    <property type="match status" value="1"/>
</dbReference>
<dbReference type="InterPro" id="IPR002347">
    <property type="entry name" value="SDR_fam"/>
</dbReference>
<dbReference type="Pfam" id="PF00106">
    <property type="entry name" value="adh_short"/>
    <property type="match status" value="1"/>
</dbReference>
<reference evidence="4" key="1">
    <citation type="submission" date="2024-06" db="EMBL/GenBank/DDBJ databases">
        <title>Multi-omics analyses provide insights into the biosynthesis of the anticancer antibiotic pleurotin in Hohenbuehelia grisea.</title>
        <authorList>
            <person name="Weaver J.A."/>
            <person name="Alberti F."/>
        </authorList>
    </citation>
    <scope>NUCLEOTIDE SEQUENCE [LARGE SCALE GENOMIC DNA]</scope>
    <source>
        <strain evidence="4">T-177</strain>
    </source>
</reference>
<dbReference type="Gene3D" id="3.40.50.720">
    <property type="entry name" value="NAD(P)-binding Rossmann-like Domain"/>
    <property type="match status" value="1"/>
</dbReference>
<evidence type="ECO:0000256" key="1">
    <source>
        <dbReference type="ARBA" id="ARBA00006484"/>
    </source>
</evidence>
<name>A0ABR3IZG2_9AGAR</name>
<comment type="similarity">
    <text evidence="1">Belongs to the short-chain dehydrogenases/reductases (SDR) family.</text>
</comment>
<dbReference type="InterPro" id="IPR036291">
    <property type="entry name" value="NAD(P)-bd_dom_sf"/>
</dbReference>
<sequence>MQSIIDSITLSTGIQESEGADLKNMTVLVTGGTGGIGFEVARAFAASRARVLVLSRKSENGEEAVSKIKESIQGPVDIKFISCDLGNLAEVKQVADKIHAEEKALDIFVADAGVGVNKFDVSYDGIDRHFAVNHLGHFLLINRLMPLMYRTSRFPPLGAARPRAPRIVSISSELHRMAPNSSTFASEEEVVGTEDNQSATMSAVGLYARSKLANLLFTRYFVNNVIKKNGYNMMALATHPGAVHTGQQAQFKEAYGTILGTMLEAVTIPFMRNPEQGSASTVWAAVSPAVDGSDGKSESEKWQGAYVTDPGVKSVPSGMALDDEIAENLWRLSEELVAEKLGADALLDWEQKEVV</sequence>
<evidence type="ECO:0008006" key="5">
    <source>
        <dbReference type="Google" id="ProtNLM"/>
    </source>
</evidence>